<protein>
    <submittedName>
        <fullName evidence="1">Uncharacterized protein</fullName>
    </submittedName>
</protein>
<reference evidence="1 2" key="1">
    <citation type="journal article" date="2021" name="Plant Biotechnol. J.">
        <title>Multi-omics assisted identification of the key and species-specific regulatory components of drought-tolerant mechanisms in Gossypium stocksii.</title>
        <authorList>
            <person name="Yu D."/>
            <person name="Ke L."/>
            <person name="Zhang D."/>
            <person name="Wu Y."/>
            <person name="Sun Y."/>
            <person name="Mei J."/>
            <person name="Sun J."/>
            <person name="Sun Y."/>
        </authorList>
    </citation>
    <scope>NUCLEOTIDE SEQUENCE [LARGE SCALE GENOMIC DNA]</scope>
    <source>
        <strain evidence="2">cv. E1</strain>
        <tissue evidence="1">Leaf</tissue>
    </source>
</reference>
<accession>A0A9D3ZXQ9</accession>
<evidence type="ECO:0000313" key="1">
    <source>
        <dbReference type="EMBL" id="KAH1073039.1"/>
    </source>
</evidence>
<name>A0A9D3ZXQ9_9ROSI</name>
<dbReference type="EMBL" id="JAIQCV010000008">
    <property type="protein sequence ID" value="KAH1073039.1"/>
    <property type="molecule type" value="Genomic_DNA"/>
</dbReference>
<evidence type="ECO:0000313" key="2">
    <source>
        <dbReference type="Proteomes" id="UP000828251"/>
    </source>
</evidence>
<gene>
    <name evidence="1" type="ORF">J1N35_025367</name>
</gene>
<organism evidence="1 2">
    <name type="scientific">Gossypium stocksii</name>
    <dbReference type="NCBI Taxonomy" id="47602"/>
    <lineage>
        <taxon>Eukaryota</taxon>
        <taxon>Viridiplantae</taxon>
        <taxon>Streptophyta</taxon>
        <taxon>Embryophyta</taxon>
        <taxon>Tracheophyta</taxon>
        <taxon>Spermatophyta</taxon>
        <taxon>Magnoliopsida</taxon>
        <taxon>eudicotyledons</taxon>
        <taxon>Gunneridae</taxon>
        <taxon>Pentapetalae</taxon>
        <taxon>rosids</taxon>
        <taxon>malvids</taxon>
        <taxon>Malvales</taxon>
        <taxon>Malvaceae</taxon>
        <taxon>Malvoideae</taxon>
        <taxon>Gossypium</taxon>
    </lineage>
</organism>
<dbReference type="AlphaFoldDB" id="A0A9D3ZXQ9"/>
<comment type="caution">
    <text evidence="1">The sequence shown here is derived from an EMBL/GenBank/DDBJ whole genome shotgun (WGS) entry which is preliminary data.</text>
</comment>
<proteinExistence type="predicted"/>
<dbReference type="Proteomes" id="UP000828251">
    <property type="component" value="Unassembled WGS sequence"/>
</dbReference>
<keyword evidence="2" id="KW-1185">Reference proteome</keyword>
<sequence length="135" mass="15467">MESDEYMEDPSLATRIGIWEQSMSLIQDDLSSISNIVEPILEAIQHRTTTNTPMEEIEHDVLELEASDHSVVIKHDELNIGIRLGVGVDEELNWELSEGLPTKSYTTMGASTKFEDYSTILLFLHWTRWPKTLFD</sequence>